<evidence type="ECO:0000256" key="5">
    <source>
        <dbReference type="ARBA" id="ARBA00023027"/>
    </source>
</evidence>
<dbReference type="InterPro" id="IPR036291">
    <property type="entry name" value="NAD(P)-bd_dom_sf"/>
</dbReference>
<evidence type="ECO:0000256" key="7">
    <source>
        <dbReference type="PIRSR" id="PIRSR000183-1"/>
    </source>
</evidence>
<name>A0A396SJ73_9BACL</name>
<evidence type="ECO:0000256" key="2">
    <source>
        <dbReference type="ARBA" id="ARBA00005689"/>
    </source>
</evidence>
<gene>
    <name evidence="12" type="primary">ald</name>
    <name evidence="12" type="ORF">D1B33_15450</name>
</gene>
<feature type="domain" description="Alanine dehydrogenase/pyridine nucleotide transhydrogenase N-terminal" evidence="11">
    <location>
        <begin position="4"/>
        <end position="136"/>
    </location>
</feature>
<evidence type="ECO:0000259" key="10">
    <source>
        <dbReference type="SMART" id="SM01002"/>
    </source>
</evidence>
<feature type="binding site" evidence="9">
    <location>
        <position position="202"/>
    </location>
    <ligand>
        <name>NAD(+)</name>
        <dbReference type="ChEBI" id="CHEBI:57540"/>
    </ligand>
</feature>
<dbReference type="InterPro" id="IPR008141">
    <property type="entry name" value="Ala_DH"/>
</dbReference>
<dbReference type="InterPro" id="IPR007698">
    <property type="entry name" value="AlaDH/PNT_NAD(H)-bd"/>
</dbReference>
<feature type="active site" description="Proton donor/acceptor" evidence="7">
    <location>
        <position position="269"/>
    </location>
</feature>
<dbReference type="GO" id="GO:0042853">
    <property type="term" value="P:L-alanine catabolic process"/>
    <property type="evidence" value="ECO:0007669"/>
    <property type="project" value="UniProtKB-UniPathway"/>
</dbReference>
<evidence type="ECO:0000256" key="4">
    <source>
        <dbReference type="ARBA" id="ARBA00023002"/>
    </source>
</evidence>
<dbReference type="PIRSF" id="PIRSF000183">
    <property type="entry name" value="Alanine_dh"/>
    <property type="match status" value="1"/>
</dbReference>
<dbReference type="GO" id="GO:0000166">
    <property type="term" value="F:nucleotide binding"/>
    <property type="evidence" value="ECO:0007669"/>
    <property type="project" value="UniProtKB-KW"/>
</dbReference>
<feature type="binding site" evidence="9">
    <location>
        <position position="197"/>
    </location>
    <ligand>
        <name>NAD(+)</name>
        <dbReference type="ChEBI" id="CHEBI:57540"/>
    </ligand>
</feature>
<keyword evidence="4 6" id="KW-0560">Oxidoreductase</keyword>
<feature type="binding site" evidence="9">
    <location>
        <position position="219"/>
    </location>
    <ligand>
        <name>NAD(+)</name>
        <dbReference type="ChEBI" id="CHEBI:57540"/>
    </ligand>
</feature>
<feature type="binding site" evidence="9">
    <location>
        <begin position="238"/>
        <end position="239"/>
    </location>
    <ligand>
        <name>NAD(+)</name>
        <dbReference type="ChEBI" id="CHEBI:57540"/>
    </ligand>
</feature>
<comment type="caution">
    <text evidence="12">The sequence shown here is derived from an EMBL/GenBank/DDBJ whole genome shotgun (WGS) entry which is preliminary data.</text>
</comment>
<dbReference type="NCBIfam" id="TIGR00518">
    <property type="entry name" value="alaDH"/>
    <property type="match status" value="1"/>
</dbReference>
<feature type="binding site" evidence="8">
    <location>
        <position position="15"/>
    </location>
    <ligand>
        <name>substrate</name>
    </ligand>
</feature>
<keyword evidence="5 6" id="KW-0520">NAD</keyword>
<dbReference type="SUPFAM" id="SSF51735">
    <property type="entry name" value="NAD(P)-binding Rossmann-fold domains"/>
    <property type="match status" value="1"/>
</dbReference>
<feature type="domain" description="Alanine dehydrogenase/pyridine nucleotide transhydrogenase NAD(H)-binding" evidence="10">
    <location>
        <begin position="148"/>
        <end position="297"/>
    </location>
</feature>
<keyword evidence="13" id="KW-1185">Reference proteome</keyword>
<dbReference type="SMART" id="SM01003">
    <property type="entry name" value="AlaDh_PNT_N"/>
    <property type="match status" value="1"/>
</dbReference>
<protein>
    <recommendedName>
        <fullName evidence="3 6">Alanine dehydrogenase</fullName>
        <ecNumber evidence="3 6">1.4.1.1</ecNumber>
    </recommendedName>
</protein>
<dbReference type="Pfam" id="PF05222">
    <property type="entry name" value="AlaDh_PNT_N"/>
    <property type="match status" value="1"/>
</dbReference>
<feature type="binding site" evidence="9">
    <location>
        <begin position="266"/>
        <end position="269"/>
    </location>
    <ligand>
        <name>NAD(+)</name>
        <dbReference type="ChEBI" id="CHEBI:57540"/>
    </ligand>
</feature>
<dbReference type="FunFam" id="3.40.50.720:FF:000049">
    <property type="entry name" value="Alanine dehydrogenase"/>
    <property type="match status" value="1"/>
</dbReference>
<dbReference type="GO" id="GO:0005886">
    <property type="term" value="C:plasma membrane"/>
    <property type="evidence" value="ECO:0007669"/>
    <property type="project" value="TreeGrafter"/>
</dbReference>
<feature type="binding site" evidence="8">
    <location>
        <position position="74"/>
    </location>
    <ligand>
        <name>substrate</name>
    </ligand>
</feature>
<evidence type="ECO:0000256" key="1">
    <source>
        <dbReference type="ARBA" id="ARBA00005206"/>
    </source>
</evidence>
<feature type="active site" description="Proton donor/acceptor" evidence="7">
    <location>
        <position position="95"/>
    </location>
</feature>
<accession>A0A396SJ73</accession>
<dbReference type="RefSeq" id="WP_118877302.1">
    <property type="nucleotide sequence ID" value="NZ_QWEI01000010.1"/>
</dbReference>
<proteinExistence type="inferred from homology"/>
<dbReference type="PANTHER" id="PTHR42795:SF1">
    <property type="entry name" value="ALANINE DEHYDROGENASE"/>
    <property type="match status" value="1"/>
</dbReference>
<evidence type="ECO:0000256" key="6">
    <source>
        <dbReference type="PIRNR" id="PIRNR000183"/>
    </source>
</evidence>
<dbReference type="CDD" id="cd05305">
    <property type="entry name" value="L-AlaDH"/>
    <property type="match status" value="1"/>
</dbReference>
<dbReference type="PANTHER" id="PTHR42795">
    <property type="entry name" value="ALANINE DEHYDROGENASE"/>
    <property type="match status" value="1"/>
</dbReference>
<dbReference type="GO" id="GO:0000286">
    <property type="term" value="F:alanine dehydrogenase activity"/>
    <property type="evidence" value="ECO:0007669"/>
    <property type="project" value="UniProtKB-UniRule"/>
</dbReference>
<comment type="catalytic activity">
    <reaction evidence="6">
        <text>L-alanine + NAD(+) + H2O = pyruvate + NH4(+) + NADH + H(+)</text>
        <dbReference type="Rhea" id="RHEA:18405"/>
        <dbReference type="ChEBI" id="CHEBI:15361"/>
        <dbReference type="ChEBI" id="CHEBI:15377"/>
        <dbReference type="ChEBI" id="CHEBI:15378"/>
        <dbReference type="ChEBI" id="CHEBI:28938"/>
        <dbReference type="ChEBI" id="CHEBI:57540"/>
        <dbReference type="ChEBI" id="CHEBI:57945"/>
        <dbReference type="ChEBI" id="CHEBI:57972"/>
        <dbReference type="EC" id="1.4.1.1"/>
    </reaction>
</comment>
<evidence type="ECO:0000256" key="3">
    <source>
        <dbReference type="ARBA" id="ARBA00012897"/>
    </source>
</evidence>
<evidence type="ECO:0000256" key="8">
    <source>
        <dbReference type="PIRSR" id="PIRSR000183-2"/>
    </source>
</evidence>
<comment type="similarity">
    <text evidence="2 6">Belongs to the AlaDH/PNT family.</text>
</comment>
<dbReference type="EMBL" id="QWEI01000010">
    <property type="protein sequence ID" value="RHW33439.1"/>
    <property type="molecule type" value="Genomic_DNA"/>
</dbReference>
<dbReference type="PROSITE" id="PS00837">
    <property type="entry name" value="ALADH_PNT_2"/>
    <property type="match status" value="1"/>
</dbReference>
<feature type="binding site" evidence="9">
    <location>
        <position position="133"/>
    </location>
    <ligand>
        <name>NAD(+)</name>
        <dbReference type="ChEBI" id="CHEBI:57540"/>
    </ligand>
</feature>
<dbReference type="OrthoDB" id="9804592at2"/>
<comment type="pathway">
    <text evidence="1">Amino-acid degradation; L-alanine degradation via dehydrogenase pathway; NH(3) and pyruvate from L-alanine: step 1/1.</text>
</comment>
<dbReference type="Pfam" id="PF01262">
    <property type="entry name" value="AlaDh_PNT_C"/>
    <property type="match status" value="1"/>
</dbReference>
<feature type="binding site" evidence="9">
    <location>
        <begin position="298"/>
        <end position="301"/>
    </location>
    <ligand>
        <name>NAD(+)</name>
        <dbReference type="ChEBI" id="CHEBI:57540"/>
    </ligand>
</feature>
<keyword evidence="9" id="KW-0547">Nucleotide-binding</keyword>
<dbReference type="SMART" id="SM01002">
    <property type="entry name" value="AlaDh_PNT_C"/>
    <property type="match status" value="1"/>
</dbReference>
<dbReference type="Proteomes" id="UP000265692">
    <property type="component" value="Unassembled WGS sequence"/>
</dbReference>
<evidence type="ECO:0000313" key="13">
    <source>
        <dbReference type="Proteomes" id="UP000265692"/>
    </source>
</evidence>
<dbReference type="SUPFAM" id="SSF52283">
    <property type="entry name" value="Formate/glycerate dehydrogenase catalytic domain-like"/>
    <property type="match status" value="1"/>
</dbReference>
<evidence type="ECO:0000256" key="9">
    <source>
        <dbReference type="PIRSR" id="PIRSR000183-3"/>
    </source>
</evidence>
<dbReference type="AlphaFoldDB" id="A0A396SJ73"/>
<evidence type="ECO:0000259" key="11">
    <source>
        <dbReference type="SMART" id="SM01003"/>
    </source>
</evidence>
<dbReference type="Gene3D" id="3.40.50.720">
    <property type="entry name" value="NAD(P)-binding Rossmann-like Domain"/>
    <property type="match status" value="2"/>
</dbReference>
<sequence length="375" mass="40290">MRIGIPKEIKVFEQRVAMTPSGVLSLVNNGHQVLIETNAGIGSGFSDEEYKAVGAQIVQTAKEAWDCEMVMKVKEPIEQEYKYFRENLILFTYLHLAAEPELTHHLLESKVTALAYETVQLADNSLPLLTPMSEVAGRMATQIGAHYLSNSNGGKGLLLAGVPGVKRGRVTIIGGGVVGMNAAIIAVGLGAEVSILDVNPARLRELNNIFGNSLTTLISNPYSINEEVSKADLVIGAVLIPGTKAPTLVTEEMVKKMEPGSVIIDVAIDQGGIVETADHVTTHENPTYTKHGVIHYAVGNMPGAVAKTSTIALTNVTLPYSLQIANLGVEKALSQNEALSKGLNTYKGYVTYHNVAKAHNLSYKAYQQITNEVMI</sequence>
<dbReference type="UniPathway" id="UPA00527">
    <property type="reaction ID" value="UER00585"/>
</dbReference>
<evidence type="ECO:0000313" key="12">
    <source>
        <dbReference type="EMBL" id="RHW33439.1"/>
    </source>
</evidence>
<dbReference type="EC" id="1.4.1.1" evidence="3 6"/>
<reference evidence="12 13" key="1">
    <citation type="submission" date="2018-08" db="EMBL/GenBank/DDBJ databases">
        <title>Lysinibacillus sp. YLB-03 draft genome sequence.</title>
        <authorList>
            <person name="Yu L."/>
        </authorList>
    </citation>
    <scope>NUCLEOTIDE SEQUENCE [LARGE SCALE GENOMIC DNA]</scope>
    <source>
        <strain evidence="12 13">YLB-03</strain>
    </source>
</reference>
<dbReference type="InterPro" id="IPR008143">
    <property type="entry name" value="Ala_DH/PNT_CS2"/>
</dbReference>
<dbReference type="InterPro" id="IPR007886">
    <property type="entry name" value="AlaDH/PNT_N"/>
</dbReference>
<organism evidence="12 13">
    <name type="scientific">Ureibacillus yapensis</name>
    <dbReference type="NCBI Taxonomy" id="2304605"/>
    <lineage>
        <taxon>Bacteria</taxon>
        <taxon>Bacillati</taxon>
        <taxon>Bacillota</taxon>
        <taxon>Bacilli</taxon>
        <taxon>Bacillales</taxon>
        <taxon>Caryophanaceae</taxon>
        <taxon>Ureibacillus</taxon>
    </lineage>
</organism>